<sequence length="212" mass="25257">MNNQFGLNQDYIEDIELELELFKKTIDLNYNKISYKFGTTNRLSPKKLEIYNQYHLYNKLYKNEKQRKSIQQKAQTICPLTARNFMDNNGKFINFSKNKVYDKIKGKHYIMQLGRIPGSSRSKSSTYKSQSCQYTQQSFYQGIRMQNMKISTSPMSENKTCEQIQKACSDQLKEQKELKGIFKTLQNWNTNQYEYNLKKRPQKIKNKETIIQ</sequence>
<proteinExistence type="predicted"/>
<dbReference type="AlphaFoldDB" id="A0A8S1KJE2"/>
<evidence type="ECO:0000313" key="2">
    <source>
        <dbReference type="Proteomes" id="UP000692954"/>
    </source>
</evidence>
<dbReference type="EMBL" id="CAJJDN010000005">
    <property type="protein sequence ID" value="CAD8051024.1"/>
    <property type="molecule type" value="Genomic_DNA"/>
</dbReference>
<organism evidence="1 2">
    <name type="scientific">Paramecium sonneborni</name>
    <dbReference type="NCBI Taxonomy" id="65129"/>
    <lineage>
        <taxon>Eukaryota</taxon>
        <taxon>Sar</taxon>
        <taxon>Alveolata</taxon>
        <taxon>Ciliophora</taxon>
        <taxon>Intramacronucleata</taxon>
        <taxon>Oligohymenophorea</taxon>
        <taxon>Peniculida</taxon>
        <taxon>Parameciidae</taxon>
        <taxon>Paramecium</taxon>
    </lineage>
</organism>
<dbReference type="OrthoDB" id="315931at2759"/>
<name>A0A8S1KJE2_9CILI</name>
<gene>
    <name evidence="1" type="ORF">PSON_ATCC_30995.1.T0050313</name>
</gene>
<evidence type="ECO:0000313" key="1">
    <source>
        <dbReference type="EMBL" id="CAD8051024.1"/>
    </source>
</evidence>
<dbReference type="Proteomes" id="UP000692954">
    <property type="component" value="Unassembled WGS sequence"/>
</dbReference>
<reference evidence="1" key="1">
    <citation type="submission" date="2021-01" db="EMBL/GenBank/DDBJ databases">
        <authorList>
            <consortium name="Genoscope - CEA"/>
            <person name="William W."/>
        </authorList>
    </citation>
    <scope>NUCLEOTIDE SEQUENCE</scope>
</reference>
<accession>A0A8S1KJE2</accession>
<keyword evidence="2" id="KW-1185">Reference proteome</keyword>
<comment type="caution">
    <text evidence="1">The sequence shown here is derived from an EMBL/GenBank/DDBJ whole genome shotgun (WGS) entry which is preliminary data.</text>
</comment>
<protein>
    <submittedName>
        <fullName evidence="1">Uncharacterized protein</fullName>
    </submittedName>
</protein>